<comment type="subcellular location">
    <subcellularLocation>
        <location evidence="1">Cell membrane</location>
        <topology evidence="1">Multi-pass membrane protein</topology>
    </subcellularLocation>
</comment>
<evidence type="ECO:0000256" key="6">
    <source>
        <dbReference type="SAM" id="Phobius"/>
    </source>
</evidence>
<dbReference type="InterPro" id="IPR050638">
    <property type="entry name" value="AA-Vitamin_Transporters"/>
</dbReference>
<accession>A0A0A7EJ27</accession>
<keyword evidence="9" id="KW-1185">Reference proteome</keyword>
<dbReference type="RefSeq" id="WP_040134863.1">
    <property type="nucleotide sequence ID" value="NZ_CP009889.1"/>
</dbReference>
<dbReference type="GO" id="GO:0005886">
    <property type="term" value="C:plasma membrane"/>
    <property type="evidence" value="ECO:0007669"/>
    <property type="project" value="UniProtKB-SubCell"/>
</dbReference>
<dbReference type="Pfam" id="PF00892">
    <property type="entry name" value="EamA"/>
    <property type="match status" value="2"/>
</dbReference>
<keyword evidence="4 6" id="KW-1133">Transmembrane helix</keyword>
<dbReference type="EMBL" id="CP009889">
    <property type="protein sequence ID" value="AIY66553.1"/>
    <property type="molecule type" value="Genomic_DNA"/>
</dbReference>
<keyword evidence="2" id="KW-1003">Cell membrane</keyword>
<feature type="domain" description="EamA" evidence="7">
    <location>
        <begin position="9"/>
        <end position="142"/>
    </location>
</feature>
<feature type="transmembrane region" description="Helical" evidence="6">
    <location>
        <begin position="126"/>
        <end position="143"/>
    </location>
</feature>
<dbReference type="SUPFAM" id="SSF103481">
    <property type="entry name" value="Multidrug resistance efflux transporter EmrE"/>
    <property type="match status" value="2"/>
</dbReference>
<protein>
    <submittedName>
        <fullName evidence="8">Membrane protein</fullName>
    </submittedName>
</protein>
<dbReference type="eggNOG" id="COG0697">
    <property type="taxonomic scope" value="Bacteria"/>
</dbReference>
<reference evidence="8 9" key="1">
    <citation type="submission" date="2014-11" db="EMBL/GenBank/DDBJ databases">
        <title>Complete Genome Sequence of Pseudoalteromonas sp. Strain OCN003 Isolated from Kaneohe Bay, Oahu, Hawaii.</title>
        <authorList>
            <person name="Beurmann S."/>
            <person name="Videau P."/>
            <person name="Ushijima B."/>
            <person name="Smith A.M."/>
            <person name="Aeby G.S."/>
            <person name="Callahan S.M."/>
            <person name="Belcaid M."/>
        </authorList>
    </citation>
    <scope>NUCLEOTIDE SEQUENCE [LARGE SCALE GENOMIC DNA]</scope>
    <source>
        <strain evidence="8 9">OCN003</strain>
    </source>
</reference>
<gene>
    <name evidence="8" type="ORF">OM33_15515</name>
</gene>
<feature type="domain" description="EamA" evidence="7">
    <location>
        <begin position="160"/>
        <end position="292"/>
    </location>
</feature>
<organism evidence="8 9">
    <name type="scientific">Pseudoalteromonas piratica</name>
    <dbReference type="NCBI Taxonomy" id="1348114"/>
    <lineage>
        <taxon>Bacteria</taxon>
        <taxon>Pseudomonadati</taxon>
        <taxon>Pseudomonadota</taxon>
        <taxon>Gammaproteobacteria</taxon>
        <taxon>Alteromonadales</taxon>
        <taxon>Pseudoalteromonadaceae</taxon>
        <taxon>Pseudoalteromonas</taxon>
    </lineage>
</organism>
<feature type="transmembrane region" description="Helical" evidence="6">
    <location>
        <begin position="191"/>
        <end position="212"/>
    </location>
</feature>
<feature type="transmembrane region" description="Helical" evidence="6">
    <location>
        <begin position="39"/>
        <end position="60"/>
    </location>
</feature>
<feature type="transmembrane region" description="Helical" evidence="6">
    <location>
        <begin position="72"/>
        <end position="90"/>
    </location>
</feature>
<evidence type="ECO:0000256" key="5">
    <source>
        <dbReference type="ARBA" id="ARBA00023136"/>
    </source>
</evidence>
<sequence length="313" mass="33323">MFVESKMIKGTLAIVIASFLWGTTGTVASFSSDVSPLAIGAFAMGVGGVLMVLTNIRSLLANYRQLIKRKGLFAAGALSVAIYPLAFYSAMHLSGVAIGTIVPIATAPMFAALLERLFNQKSISRKWGVSFTFGVIGVILLTHGKKPAFDDTSNLFLNSIGIVLGCIAGLTYACYSWVAKSFITKGIDSKAAMSGLFGGAAILLLPSLFFTGENLFLNITNSVVSLYMAIIPMFLGYLLFAYGLTFIETSNATLITLLEPLIATILAVLLLGESFKLMGWMGALLVLLCLVIQSINLPKINTSLSDNNNQLTS</sequence>
<keyword evidence="5 6" id="KW-0472">Membrane</keyword>
<dbReference type="InterPro" id="IPR037185">
    <property type="entry name" value="EmrE-like"/>
</dbReference>
<name>A0A0A7EJ27_9GAMM</name>
<keyword evidence="3 6" id="KW-0812">Transmembrane</keyword>
<feature type="transmembrane region" description="Helical" evidence="6">
    <location>
        <begin position="277"/>
        <end position="297"/>
    </location>
</feature>
<evidence type="ECO:0000259" key="7">
    <source>
        <dbReference type="Pfam" id="PF00892"/>
    </source>
</evidence>
<dbReference type="PANTHER" id="PTHR32322">
    <property type="entry name" value="INNER MEMBRANE TRANSPORTER"/>
    <property type="match status" value="1"/>
</dbReference>
<dbReference type="InterPro" id="IPR000620">
    <property type="entry name" value="EamA_dom"/>
</dbReference>
<evidence type="ECO:0000256" key="4">
    <source>
        <dbReference type="ARBA" id="ARBA00022989"/>
    </source>
</evidence>
<evidence type="ECO:0000313" key="9">
    <source>
        <dbReference type="Proteomes" id="UP000030341"/>
    </source>
</evidence>
<dbReference type="KEGG" id="pseo:OM33_15515"/>
<dbReference type="STRING" id="1348114.OM33_15515"/>
<feature type="transmembrane region" description="Helical" evidence="6">
    <location>
        <begin position="96"/>
        <end position="114"/>
    </location>
</feature>
<proteinExistence type="predicted"/>
<dbReference type="HOGENOM" id="CLU_033863_9_2_6"/>
<feature type="transmembrane region" description="Helical" evidence="6">
    <location>
        <begin position="155"/>
        <end position="179"/>
    </location>
</feature>
<dbReference type="AlphaFoldDB" id="A0A0A7EJ27"/>
<dbReference type="PANTHER" id="PTHR32322:SF18">
    <property type="entry name" value="S-ADENOSYLMETHIONINE_S-ADENOSYLHOMOCYSTEINE TRANSPORTER"/>
    <property type="match status" value="1"/>
</dbReference>
<evidence type="ECO:0000256" key="2">
    <source>
        <dbReference type="ARBA" id="ARBA00022475"/>
    </source>
</evidence>
<feature type="transmembrane region" description="Helical" evidence="6">
    <location>
        <begin position="224"/>
        <end position="245"/>
    </location>
</feature>
<dbReference type="OrthoDB" id="9787117at2"/>
<evidence type="ECO:0000256" key="3">
    <source>
        <dbReference type="ARBA" id="ARBA00022692"/>
    </source>
</evidence>
<feature type="transmembrane region" description="Helical" evidence="6">
    <location>
        <begin position="252"/>
        <end position="271"/>
    </location>
</feature>
<evidence type="ECO:0000313" key="8">
    <source>
        <dbReference type="EMBL" id="AIY66553.1"/>
    </source>
</evidence>
<evidence type="ECO:0000256" key="1">
    <source>
        <dbReference type="ARBA" id="ARBA00004651"/>
    </source>
</evidence>
<dbReference type="Proteomes" id="UP000030341">
    <property type="component" value="Chromosome 2"/>
</dbReference>